<protein>
    <submittedName>
        <fullName evidence="6">Uncharacterized protein</fullName>
    </submittedName>
</protein>
<dbReference type="GO" id="GO:0016757">
    <property type="term" value="F:glycosyltransferase activity"/>
    <property type="evidence" value="ECO:0007669"/>
    <property type="project" value="UniProtKB-KW"/>
</dbReference>
<name>A0A9D4ZCX3_ADICA</name>
<dbReference type="OrthoDB" id="191334at2759"/>
<evidence type="ECO:0000256" key="2">
    <source>
        <dbReference type="ARBA" id="ARBA00022676"/>
    </source>
</evidence>
<gene>
    <name evidence="6" type="ORF">GOP47_0017220</name>
</gene>
<dbReference type="EMBL" id="JABFUD020000016">
    <property type="protein sequence ID" value="KAI5068875.1"/>
    <property type="molecule type" value="Genomic_DNA"/>
</dbReference>
<comment type="caution">
    <text evidence="6">The sequence shown here is derived from an EMBL/GenBank/DDBJ whole genome shotgun (WGS) entry which is preliminary data.</text>
</comment>
<dbReference type="InterPro" id="IPR044174">
    <property type="entry name" value="BC10-like"/>
</dbReference>
<evidence type="ECO:0000313" key="6">
    <source>
        <dbReference type="EMBL" id="KAI5068875.1"/>
    </source>
</evidence>
<dbReference type="PANTHER" id="PTHR31042:SF140">
    <property type="entry name" value="CORE-2_I-BRANCHING BETA-1,6-N-ACETYLGLUCOSAMINYLTRANSFERASE FAMILY PROTEIN"/>
    <property type="match status" value="1"/>
</dbReference>
<evidence type="ECO:0000256" key="1">
    <source>
        <dbReference type="ARBA" id="ARBA00004606"/>
    </source>
</evidence>
<keyword evidence="4" id="KW-0472">Membrane</keyword>
<proteinExistence type="predicted"/>
<keyword evidence="5" id="KW-0325">Glycoprotein</keyword>
<dbReference type="Pfam" id="PF02485">
    <property type="entry name" value="Branch"/>
    <property type="match status" value="1"/>
</dbReference>
<dbReference type="InterPro" id="IPR003406">
    <property type="entry name" value="Glyco_trans_14"/>
</dbReference>
<dbReference type="AlphaFoldDB" id="A0A9D4ZCX3"/>
<evidence type="ECO:0000256" key="4">
    <source>
        <dbReference type="ARBA" id="ARBA00023136"/>
    </source>
</evidence>
<evidence type="ECO:0000313" key="7">
    <source>
        <dbReference type="Proteomes" id="UP000886520"/>
    </source>
</evidence>
<comment type="subcellular location">
    <subcellularLocation>
        <location evidence="1">Membrane</location>
        <topology evidence="1">Single-pass type II membrane protein</topology>
    </subcellularLocation>
</comment>
<keyword evidence="7" id="KW-1185">Reference proteome</keyword>
<dbReference type="GO" id="GO:0016020">
    <property type="term" value="C:membrane"/>
    <property type="evidence" value="ECO:0007669"/>
    <property type="project" value="UniProtKB-SubCell"/>
</dbReference>
<dbReference type="Proteomes" id="UP000886520">
    <property type="component" value="Chromosome 16"/>
</dbReference>
<sequence>MVTSTFSAFIKACPMRLIFCFLCFASAAFVCILAFYPLFLGSASMAGLASAIFPELPCLHRSSCAWSYSIVQDRGAELFHSWSDQELLERAIFAEATRTAMLKYDERKIRAAASAPVSHELSACQPRKGKMRTSKIAFLFLTRGPLPFLPLWNLFFRGHEHQYNIYVHLDPFRVGVFDRKSAGVFWGRLIPPGLTERGAPSLAAASRRLLANALLDDPDNQFFAVLSDRCIPLVSFRNVYDHVMASKKSFIEILKDEPTLAGRYASRGSEAAMLPEVPFSSFRVGSQFFVLNHKHAAMVVSDNKIWSKLSLPCANANACYAEEHYFPTLIDMEDGKCATGFTLTNVDWSVRSADGAHPRMYRQEEVTGELIMTLRRNGTFLFARKFGDDCLKPLLQLAPFIYGD</sequence>
<keyword evidence="3" id="KW-0808">Transferase</keyword>
<accession>A0A9D4ZCX3</accession>
<organism evidence="6 7">
    <name type="scientific">Adiantum capillus-veneris</name>
    <name type="common">Maidenhair fern</name>
    <dbReference type="NCBI Taxonomy" id="13818"/>
    <lineage>
        <taxon>Eukaryota</taxon>
        <taxon>Viridiplantae</taxon>
        <taxon>Streptophyta</taxon>
        <taxon>Embryophyta</taxon>
        <taxon>Tracheophyta</taxon>
        <taxon>Polypodiopsida</taxon>
        <taxon>Polypodiidae</taxon>
        <taxon>Polypodiales</taxon>
        <taxon>Pteridineae</taxon>
        <taxon>Pteridaceae</taxon>
        <taxon>Vittarioideae</taxon>
        <taxon>Adiantum</taxon>
    </lineage>
</organism>
<dbReference type="PANTHER" id="PTHR31042">
    <property type="entry name" value="CORE-2/I-BRANCHING BETA-1,6-N-ACETYLGLUCOSAMINYLTRANSFERASE FAMILY PROTEIN-RELATED"/>
    <property type="match status" value="1"/>
</dbReference>
<evidence type="ECO:0000256" key="5">
    <source>
        <dbReference type="ARBA" id="ARBA00023180"/>
    </source>
</evidence>
<keyword evidence="2" id="KW-0328">Glycosyltransferase</keyword>
<evidence type="ECO:0000256" key="3">
    <source>
        <dbReference type="ARBA" id="ARBA00022679"/>
    </source>
</evidence>
<reference evidence="6" key="1">
    <citation type="submission" date="2021-01" db="EMBL/GenBank/DDBJ databases">
        <title>Adiantum capillus-veneris genome.</title>
        <authorList>
            <person name="Fang Y."/>
            <person name="Liao Q."/>
        </authorList>
    </citation>
    <scope>NUCLEOTIDE SEQUENCE</scope>
    <source>
        <strain evidence="6">H3</strain>
        <tissue evidence="6">Leaf</tissue>
    </source>
</reference>